<dbReference type="AlphaFoldDB" id="A0AAD4C957"/>
<dbReference type="InterPro" id="IPR032675">
    <property type="entry name" value="LRR_dom_sf"/>
</dbReference>
<proteinExistence type="predicted"/>
<name>A0AAD4C957_BOLED</name>
<reference evidence="1" key="2">
    <citation type="journal article" date="2020" name="Nat. Commun.">
        <title>Large-scale genome sequencing of mycorrhizal fungi provides insights into the early evolution of symbiotic traits.</title>
        <authorList>
            <person name="Miyauchi S."/>
            <person name="Kiss E."/>
            <person name="Kuo A."/>
            <person name="Drula E."/>
            <person name="Kohler A."/>
            <person name="Sanchez-Garcia M."/>
            <person name="Morin E."/>
            <person name="Andreopoulos B."/>
            <person name="Barry K.W."/>
            <person name="Bonito G."/>
            <person name="Buee M."/>
            <person name="Carver A."/>
            <person name="Chen C."/>
            <person name="Cichocki N."/>
            <person name="Clum A."/>
            <person name="Culley D."/>
            <person name="Crous P.W."/>
            <person name="Fauchery L."/>
            <person name="Girlanda M."/>
            <person name="Hayes R.D."/>
            <person name="Keri Z."/>
            <person name="LaButti K."/>
            <person name="Lipzen A."/>
            <person name="Lombard V."/>
            <person name="Magnuson J."/>
            <person name="Maillard F."/>
            <person name="Murat C."/>
            <person name="Nolan M."/>
            <person name="Ohm R.A."/>
            <person name="Pangilinan J."/>
            <person name="Pereira M.F."/>
            <person name="Perotto S."/>
            <person name="Peter M."/>
            <person name="Pfister S."/>
            <person name="Riley R."/>
            <person name="Sitrit Y."/>
            <person name="Stielow J.B."/>
            <person name="Szollosi G."/>
            <person name="Zifcakova L."/>
            <person name="Stursova M."/>
            <person name="Spatafora J.W."/>
            <person name="Tedersoo L."/>
            <person name="Vaario L.M."/>
            <person name="Yamada A."/>
            <person name="Yan M."/>
            <person name="Wang P."/>
            <person name="Xu J."/>
            <person name="Bruns T."/>
            <person name="Baldrian P."/>
            <person name="Vilgalys R."/>
            <person name="Dunand C."/>
            <person name="Henrissat B."/>
            <person name="Grigoriev I.V."/>
            <person name="Hibbett D."/>
            <person name="Nagy L.G."/>
            <person name="Martin F.M."/>
        </authorList>
    </citation>
    <scope>NUCLEOTIDE SEQUENCE</scope>
    <source>
        <strain evidence="1">BED1</strain>
    </source>
</reference>
<evidence type="ECO:0000313" key="1">
    <source>
        <dbReference type="EMBL" id="KAF8452239.1"/>
    </source>
</evidence>
<dbReference type="EMBL" id="WHUW01000001">
    <property type="protein sequence ID" value="KAF8452239.1"/>
    <property type="molecule type" value="Genomic_DNA"/>
</dbReference>
<dbReference type="SUPFAM" id="SSF52047">
    <property type="entry name" value="RNI-like"/>
    <property type="match status" value="1"/>
</dbReference>
<protein>
    <recommendedName>
        <fullName evidence="3">F-box domain-containing protein</fullName>
    </recommendedName>
</protein>
<organism evidence="1 2">
    <name type="scientific">Boletus edulis BED1</name>
    <dbReference type="NCBI Taxonomy" id="1328754"/>
    <lineage>
        <taxon>Eukaryota</taxon>
        <taxon>Fungi</taxon>
        <taxon>Dikarya</taxon>
        <taxon>Basidiomycota</taxon>
        <taxon>Agaricomycotina</taxon>
        <taxon>Agaricomycetes</taxon>
        <taxon>Agaricomycetidae</taxon>
        <taxon>Boletales</taxon>
        <taxon>Boletineae</taxon>
        <taxon>Boletaceae</taxon>
        <taxon>Boletoideae</taxon>
        <taxon>Boletus</taxon>
    </lineage>
</organism>
<evidence type="ECO:0008006" key="3">
    <source>
        <dbReference type="Google" id="ProtNLM"/>
    </source>
</evidence>
<reference evidence="1" key="1">
    <citation type="submission" date="2019-10" db="EMBL/GenBank/DDBJ databases">
        <authorList>
            <consortium name="DOE Joint Genome Institute"/>
            <person name="Kuo A."/>
            <person name="Miyauchi S."/>
            <person name="Kiss E."/>
            <person name="Drula E."/>
            <person name="Kohler A."/>
            <person name="Sanchez-Garcia M."/>
            <person name="Andreopoulos B."/>
            <person name="Barry K.W."/>
            <person name="Bonito G."/>
            <person name="Buee M."/>
            <person name="Carver A."/>
            <person name="Chen C."/>
            <person name="Cichocki N."/>
            <person name="Clum A."/>
            <person name="Culley D."/>
            <person name="Crous P.W."/>
            <person name="Fauchery L."/>
            <person name="Girlanda M."/>
            <person name="Hayes R."/>
            <person name="Keri Z."/>
            <person name="LaButti K."/>
            <person name="Lipzen A."/>
            <person name="Lombard V."/>
            <person name="Magnuson J."/>
            <person name="Maillard F."/>
            <person name="Morin E."/>
            <person name="Murat C."/>
            <person name="Nolan M."/>
            <person name="Ohm R."/>
            <person name="Pangilinan J."/>
            <person name="Pereira M."/>
            <person name="Perotto S."/>
            <person name="Peter M."/>
            <person name="Riley R."/>
            <person name="Sitrit Y."/>
            <person name="Stielow B."/>
            <person name="Szollosi G."/>
            <person name="Zifcakova L."/>
            <person name="Stursova M."/>
            <person name="Spatafora J.W."/>
            <person name="Tedersoo L."/>
            <person name="Vaario L.-M."/>
            <person name="Yamada A."/>
            <person name="Yan M."/>
            <person name="Wang P."/>
            <person name="Xu J."/>
            <person name="Bruns T."/>
            <person name="Baldrian P."/>
            <person name="Vilgalys R."/>
            <person name="Henrissat B."/>
            <person name="Grigoriev I.V."/>
            <person name="Hibbett D."/>
            <person name="Nagy L.G."/>
            <person name="Martin F.M."/>
        </authorList>
    </citation>
    <scope>NUCLEOTIDE SEQUENCE</scope>
    <source>
        <strain evidence="1">BED1</strain>
    </source>
</reference>
<comment type="caution">
    <text evidence="1">The sequence shown here is derived from an EMBL/GenBank/DDBJ whole genome shotgun (WGS) entry which is preliminary data.</text>
</comment>
<keyword evidence="2" id="KW-1185">Reference proteome</keyword>
<evidence type="ECO:0000313" key="2">
    <source>
        <dbReference type="Proteomes" id="UP001194468"/>
    </source>
</evidence>
<dbReference type="Gene3D" id="3.80.10.10">
    <property type="entry name" value="Ribonuclease Inhibitor"/>
    <property type="match status" value="1"/>
</dbReference>
<dbReference type="Proteomes" id="UP001194468">
    <property type="component" value="Unassembled WGS sequence"/>
</dbReference>
<sequence length="390" mass="44391">MSLFNWSTTPARKRADYTLPLIPNEIYLHIFDYFAPPTGPLTPGELAMFTKLSYVCRFFANHCLTRIFEYLEFSGSVFRDNTPFRIRHDAIKTSRENTLCTQIAVNQSLALAIAKTVRICRFYDWKLDDMDSWAVQRFANRFTNALSHMKHLRELTFRNSVVDARHGNAIATLGSLEKLVFDACEFVQASAITNVLEDGKRVKVSDLQVTACTGNFQAIVAIHPRYLRTLVVDMTFPQQVDWLGQSPLTELHLCPGRIFFLTRGWYLERLSIILARAPQSLELLSITFDDGLGTKYILLRSFGQHLRSSDPPAAVVLASVLDIIGRFTNLRSFRLRDHSVTLGPETPSAELRYILRDTFGPTSRLKCVDIFGRVFRSVYGEWSEVSCSVP</sequence>
<accession>A0AAD4C957</accession>
<gene>
    <name evidence="1" type="ORF">L210DRAFT_3517800</name>
</gene>